<gene>
    <name evidence="2" type="ORF">SAMN02745136_05600</name>
</gene>
<protein>
    <submittedName>
        <fullName evidence="2">Uncharacterized protein</fullName>
    </submittedName>
</protein>
<dbReference type="AlphaFoldDB" id="A0A1M7D4M9"/>
<dbReference type="EMBL" id="FRAC01000050">
    <property type="protein sequence ID" value="SHL74353.1"/>
    <property type="molecule type" value="Genomic_DNA"/>
</dbReference>
<dbReference type="STRING" id="1121322.SAMN02745136_05600"/>
<name>A0A1M7D4M9_9FIRM</name>
<keyword evidence="1" id="KW-0812">Transmembrane</keyword>
<organism evidence="2 3">
    <name type="scientific">Anaerocolumna jejuensis DSM 15929</name>
    <dbReference type="NCBI Taxonomy" id="1121322"/>
    <lineage>
        <taxon>Bacteria</taxon>
        <taxon>Bacillati</taxon>
        <taxon>Bacillota</taxon>
        <taxon>Clostridia</taxon>
        <taxon>Lachnospirales</taxon>
        <taxon>Lachnospiraceae</taxon>
        <taxon>Anaerocolumna</taxon>
    </lineage>
</organism>
<dbReference type="Proteomes" id="UP000184386">
    <property type="component" value="Unassembled WGS sequence"/>
</dbReference>
<reference evidence="2 3" key="1">
    <citation type="submission" date="2016-11" db="EMBL/GenBank/DDBJ databases">
        <authorList>
            <person name="Jaros S."/>
            <person name="Januszkiewicz K."/>
            <person name="Wedrychowicz H."/>
        </authorList>
    </citation>
    <scope>NUCLEOTIDE SEQUENCE [LARGE SCALE GENOMIC DNA]</scope>
    <source>
        <strain evidence="2 3">DSM 15929</strain>
    </source>
</reference>
<evidence type="ECO:0000256" key="1">
    <source>
        <dbReference type="SAM" id="Phobius"/>
    </source>
</evidence>
<evidence type="ECO:0000313" key="2">
    <source>
        <dbReference type="EMBL" id="SHL74353.1"/>
    </source>
</evidence>
<evidence type="ECO:0000313" key="3">
    <source>
        <dbReference type="Proteomes" id="UP000184386"/>
    </source>
</evidence>
<keyword evidence="1" id="KW-1133">Transmembrane helix</keyword>
<keyword evidence="3" id="KW-1185">Reference proteome</keyword>
<dbReference type="OrthoDB" id="2082458at2"/>
<sequence length="115" mass="13329">MDGFYGNIGILAVTLAIIYGCKKILEYYDYKYSGYYENTKVYKAADKFVHGAASDDVKSLLTSCFDFDREDADEILRRSLPHRTDKDGGYRRFIKSVNRVLGARVYHYDTVHVKY</sequence>
<feature type="transmembrane region" description="Helical" evidence="1">
    <location>
        <begin position="6"/>
        <end position="25"/>
    </location>
</feature>
<dbReference type="RefSeq" id="WP_073280475.1">
    <property type="nucleotide sequence ID" value="NZ_FRAC01000050.1"/>
</dbReference>
<accession>A0A1M7D4M9</accession>
<keyword evidence="1" id="KW-0472">Membrane</keyword>
<proteinExistence type="predicted"/>